<dbReference type="Proteomes" id="UP000285864">
    <property type="component" value="Unassembled WGS sequence"/>
</dbReference>
<proteinExistence type="predicted"/>
<name>A0A412GWZ2_9BACT</name>
<evidence type="ECO:0000313" key="3">
    <source>
        <dbReference type="Proteomes" id="UP000285864"/>
    </source>
</evidence>
<dbReference type="InterPro" id="IPR025112">
    <property type="entry name" value="PCMD"/>
</dbReference>
<dbReference type="PROSITE" id="PS51257">
    <property type="entry name" value="PROKAR_LIPOPROTEIN"/>
    <property type="match status" value="1"/>
</dbReference>
<dbReference type="RefSeq" id="WP_118483075.1">
    <property type="nucleotide sequence ID" value="NZ_QRUU01000006.1"/>
</dbReference>
<comment type="caution">
    <text evidence="2">The sequence shown here is derived from an EMBL/GenBank/DDBJ whole genome shotgun (WGS) entry which is preliminary data.</text>
</comment>
<protein>
    <submittedName>
        <fullName evidence="2">DUF4493 domain-containing protein</fullName>
    </submittedName>
</protein>
<dbReference type="Gene3D" id="2.60.120.890">
    <property type="entry name" value="BT2081, beta-jelly-roll domain"/>
    <property type="match status" value="1"/>
</dbReference>
<accession>A0A412GWZ2</accession>
<dbReference type="Pfam" id="PF13201">
    <property type="entry name" value="PCMD"/>
    <property type="match status" value="1"/>
</dbReference>
<dbReference type="AlphaFoldDB" id="A0A412GWZ2"/>
<keyword evidence="3" id="KW-1185">Reference proteome</keyword>
<gene>
    <name evidence="2" type="ORF">DWY20_02395</name>
</gene>
<evidence type="ECO:0000259" key="1">
    <source>
        <dbReference type="Pfam" id="PF13201"/>
    </source>
</evidence>
<organism evidence="2 3">
    <name type="scientific">Phocaeicola coprocola</name>
    <dbReference type="NCBI Taxonomy" id="310298"/>
    <lineage>
        <taxon>Bacteria</taxon>
        <taxon>Pseudomonadati</taxon>
        <taxon>Bacteroidota</taxon>
        <taxon>Bacteroidia</taxon>
        <taxon>Bacteroidales</taxon>
        <taxon>Bacteroidaceae</taxon>
        <taxon>Phocaeicola</taxon>
    </lineage>
</organism>
<reference evidence="2 3" key="1">
    <citation type="submission" date="2018-08" db="EMBL/GenBank/DDBJ databases">
        <title>A genome reference for cultivated species of the human gut microbiota.</title>
        <authorList>
            <person name="Zou Y."/>
            <person name="Xue W."/>
            <person name="Luo G."/>
        </authorList>
    </citation>
    <scope>NUCLEOTIDE SEQUENCE [LARGE SCALE GENOMIC DNA]</scope>
    <source>
        <strain evidence="2 3">AF24-2</strain>
    </source>
</reference>
<feature type="domain" description="Putative carbohydrate metabolism" evidence="1">
    <location>
        <begin position="345"/>
        <end position="551"/>
    </location>
</feature>
<dbReference type="InterPro" id="IPR038653">
    <property type="entry name" value="Put_CMD_sf"/>
</dbReference>
<dbReference type="Pfam" id="PF14900">
    <property type="entry name" value="DUF4493"/>
    <property type="match status" value="1"/>
</dbReference>
<dbReference type="EMBL" id="QRUU01000006">
    <property type="protein sequence ID" value="RGR99408.1"/>
    <property type="molecule type" value="Genomic_DNA"/>
</dbReference>
<evidence type="ECO:0000313" key="2">
    <source>
        <dbReference type="EMBL" id="RGR99408.1"/>
    </source>
</evidence>
<dbReference type="InterPro" id="IPR027840">
    <property type="entry name" value="DUF4493"/>
</dbReference>
<sequence length="554" mass="60252">MKTNILVTSLFLLAGLFTSCQSEIDEAKGYGYLQLSSVDVNKSVTTRADITSSEAIAVDILNASNAVVKHADDWKSLDDVLLPVATYTIKAYSADKNMETQGFDALPYYEGQSSVAIEANKAKTVEITCKLAQTMVSVSCSESFKSTFSDYTCYIEGSDALSIPFVKDESRTAYVKAGQSLTVKVDFGNGKTFSQEIVSKSKAAYHYKVTLDITDSNAGIDISVDQTIHQYDVTVKVPTKQESADMVTSDIKNDASKVWGQFAYLSGTCNLEEITSPVQFRYKKKADAEWTTVEAVQEEGTKNYSAKVAPLDFGTQYEYYILCGDKAGETCTFTTESYVEIPNLNFDTWSQNGKNWYANAEASDSYWATGNSGVTIVKNAITIPVEGSEAHSGKAAKMTTVDNVMLVGAAAGNLFIGTYKTNMTNPSASVNFGRDYAGARPVKLSGYYKYTSCAINYGSQPGTLTTDECNIYIRLWDASGAEIGFGEFVSSESVGTYTPFEITINYSNTQKRPAKLTIVATSSRYGGNFSGNKVVGQVGAGSTLWVDDFELSYY</sequence>